<dbReference type="OrthoDB" id="1719889at2759"/>
<organism evidence="2 3">
    <name type="scientific">Vitis vinifera</name>
    <name type="common">Grape</name>
    <dbReference type="NCBI Taxonomy" id="29760"/>
    <lineage>
        <taxon>Eukaryota</taxon>
        <taxon>Viridiplantae</taxon>
        <taxon>Streptophyta</taxon>
        <taxon>Embryophyta</taxon>
        <taxon>Tracheophyta</taxon>
        <taxon>Spermatophyta</taxon>
        <taxon>Magnoliopsida</taxon>
        <taxon>eudicotyledons</taxon>
        <taxon>Gunneridae</taxon>
        <taxon>Pentapetalae</taxon>
        <taxon>rosids</taxon>
        <taxon>Vitales</taxon>
        <taxon>Vitaceae</taxon>
        <taxon>Viteae</taxon>
        <taxon>Vitis</taxon>
    </lineage>
</organism>
<proteinExistence type="predicted"/>
<feature type="region of interest" description="Disordered" evidence="1">
    <location>
        <begin position="36"/>
        <end position="57"/>
    </location>
</feature>
<reference evidence="3" key="1">
    <citation type="journal article" date="2007" name="Nature">
        <title>The grapevine genome sequence suggests ancestral hexaploidization in major angiosperm phyla.</title>
        <authorList>
            <consortium name="The French-Italian Public Consortium for Grapevine Genome Characterization."/>
            <person name="Jaillon O."/>
            <person name="Aury J.-M."/>
            <person name="Noel B."/>
            <person name="Policriti A."/>
            <person name="Clepet C."/>
            <person name="Casagrande A."/>
            <person name="Choisne N."/>
            <person name="Aubourg S."/>
            <person name="Vitulo N."/>
            <person name="Jubin C."/>
            <person name="Vezzi A."/>
            <person name="Legeai F."/>
            <person name="Hugueney P."/>
            <person name="Dasilva C."/>
            <person name="Horner D."/>
            <person name="Mica E."/>
            <person name="Jublot D."/>
            <person name="Poulain J."/>
            <person name="Bruyere C."/>
            <person name="Billault A."/>
            <person name="Segurens B."/>
            <person name="Gouyvenoux M."/>
            <person name="Ugarte E."/>
            <person name="Cattonaro F."/>
            <person name="Anthouard V."/>
            <person name="Vico V."/>
            <person name="Del Fabbro C."/>
            <person name="Alaux M."/>
            <person name="Di Gaspero G."/>
            <person name="Dumas V."/>
            <person name="Felice N."/>
            <person name="Paillard S."/>
            <person name="Juman I."/>
            <person name="Moroldo M."/>
            <person name="Scalabrin S."/>
            <person name="Canaguier A."/>
            <person name="Le Clainche I."/>
            <person name="Malacrida G."/>
            <person name="Durand E."/>
            <person name="Pesole G."/>
            <person name="Laucou V."/>
            <person name="Chatelet P."/>
            <person name="Merdinoglu D."/>
            <person name="Delledonne M."/>
            <person name="Pezzotti M."/>
            <person name="Lecharny A."/>
            <person name="Scarpelli C."/>
            <person name="Artiguenave F."/>
            <person name="Pe M.E."/>
            <person name="Valle G."/>
            <person name="Morgante M."/>
            <person name="Caboche M."/>
            <person name="Adam-Blondon A.-F."/>
            <person name="Weissenbach J."/>
            <person name="Quetier F."/>
            <person name="Wincker P."/>
        </authorList>
    </citation>
    <scope>NUCLEOTIDE SEQUENCE [LARGE SCALE GENOMIC DNA]</scope>
    <source>
        <strain evidence="3">cv. Pinot noir / PN40024</strain>
    </source>
</reference>
<dbReference type="AlphaFoldDB" id="F6HA52"/>
<gene>
    <name evidence="2" type="ordered locus">VIT_06s0009g03220</name>
</gene>
<feature type="compositionally biased region" description="Polar residues" evidence="1">
    <location>
        <begin position="46"/>
        <end position="57"/>
    </location>
</feature>
<dbReference type="Proteomes" id="UP000009183">
    <property type="component" value="Chromosome 6"/>
</dbReference>
<keyword evidence="3" id="KW-1185">Reference proteome</keyword>
<dbReference type="InParanoid" id="F6HA52"/>
<name>F6HA52_VITVI</name>
<protein>
    <submittedName>
        <fullName evidence="2">Uncharacterized protein</fullName>
    </submittedName>
</protein>
<dbReference type="EMBL" id="FN595504">
    <property type="protein sequence ID" value="CCB49059.1"/>
    <property type="molecule type" value="Genomic_DNA"/>
</dbReference>
<dbReference type="PaxDb" id="29760-VIT_06s0009g03220.t01"/>
<sequence>MPSFEPDGVYLPSKLLRCDPFEGVVNMRKLAPLKQDDHHSAYPTGKSFSVLDSSHFG</sequence>
<accession>F6HA52</accession>
<evidence type="ECO:0000313" key="2">
    <source>
        <dbReference type="EMBL" id="CCB49059.1"/>
    </source>
</evidence>
<dbReference type="HOGENOM" id="CLU_3000341_0_0_1"/>
<evidence type="ECO:0000313" key="3">
    <source>
        <dbReference type="Proteomes" id="UP000009183"/>
    </source>
</evidence>
<evidence type="ECO:0000256" key="1">
    <source>
        <dbReference type="SAM" id="MobiDB-lite"/>
    </source>
</evidence>